<feature type="non-terminal residue" evidence="1">
    <location>
        <position position="1"/>
    </location>
</feature>
<keyword evidence="2" id="KW-1185">Reference proteome</keyword>
<evidence type="ECO:0000313" key="2">
    <source>
        <dbReference type="Proteomes" id="UP000789525"/>
    </source>
</evidence>
<evidence type="ECO:0000313" key="1">
    <source>
        <dbReference type="EMBL" id="CAG8736997.1"/>
    </source>
</evidence>
<dbReference type="EMBL" id="CAJVPT010045863">
    <property type="protein sequence ID" value="CAG8736997.1"/>
    <property type="molecule type" value="Genomic_DNA"/>
</dbReference>
<proteinExistence type="predicted"/>
<organism evidence="1 2">
    <name type="scientific">Acaulospora colombiana</name>
    <dbReference type="NCBI Taxonomy" id="27376"/>
    <lineage>
        <taxon>Eukaryota</taxon>
        <taxon>Fungi</taxon>
        <taxon>Fungi incertae sedis</taxon>
        <taxon>Mucoromycota</taxon>
        <taxon>Glomeromycotina</taxon>
        <taxon>Glomeromycetes</taxon>
        <taxon>Diversisporales</taxon>
        <taxon>Acaulosporaceae</taxon>
        <taxon>Acaulospora</taxon>
    </lineage>
</organism>
<protein>
    <submittedName>
        <fullName evidence="1">10426_t:CDS:1</fullName>
    </submittedName>
</protein>
<name>A0ACA9Q5R1_9GLOM</name>
<sequence>ILGRRHRPIEPELAALRGTPATSFAVPPGSCKAFFPPRVNRTPLSCVDVPCFPPLSPLYNHISYPQKAVLHSLASYSMTSQTQPRDGERIPELQLLIPPSTTQIAGLNSRHGTNYDHQYHQFNNQPSASFVPPETAIEPTSSISEATSILHALEKQASTLQQERDKAERVYREAQLSVARYRALCGQMHNSQTPLISQLPVELLIHIFLFLQNTVVASQVCRYWRVVALSCPKLWSSLHVHPSKGSKHLENLLARSLGQNID</sequence>
<reference evidence="1" key="1">
    <citation type="submission" date="2021-06" db="EMBL/GenBank/DDBJ databases">
        <authorList>
            <person name="Kallberg Y."/>
            <person name="Tangrot J."/>
            <person name="Rosling A."/>
        </authorList>
    </citation>
    <scope>NUCLEOTIDE SEQUENCE</scope>
    <source>
        <strain evidence="1">CL356</strain>
    </source>
</reference>
<accession>A0ACA9Q5R1</accession>
<comment type="caution">
    <text evidence="1">The sequence shown here is derived from an EMBL/GenBank/DDBJ whole genome shotgun (WGS) entry which is preliminary data.</text>
</comment>
<gene>
    <name evidence="1" type="ORF">ACOLOM_LOCUS11960</name>
</gene>
<feature type="non-terminal residue" evidence="1">
    <location>
        <position position="262"/>
    </location>
</feature>
<dbReference type="Proteomes" id="UP000789525">
    <property type="component" value="Unassembled WGS sequence"/>
</dbReference>